<evidence type="ECO:0000256" key="2">
    <source>
        <dbReference type="SAM" id="MobiDB-lite"/>
    </source>
</evidence>
<dbReference type="SUPFAM" id="SSF48403">
    <property type="entry name" value="Ankyrin repeat"/>
    <property type="match status" value="1"/>
</dbReference>
<protein>
    <recommendedName>
        <fullName evidence="5">Ankyrin</fullName>
    </recommendedName>
</protein>
<gene>
    <name evidence="3" type="ORF">B0T14DRAFT_591992</name>
</gene>
<proteinExistence type="predicted"/>
<dbReference type="Pfam" id="PF00023">
    <property type="entry name" value="Ank"/>
    <property type="match status" value="1"/>
</dbReference>
<feature type="region of interest" description="Disordered" evidence="2">
    <location>
        <begin position="61"/>
        <end position="85"/>
    </location>
</feature>
<dbReference type="PANTHER" id="PTHR24118">
    <property type="entry name" value="POTE ANKYRIN DOMAIN"/>
    <property type="match status" value="1"/>
</dbReference>
<accession>A0AA40BUD0</accession>
<feature type="repeat" description="ANK" evidence="1">
    <location>
        <begin position="565"/>
        <end position="597"/>
    </location>
</feature>
<feature type="compositionally biased region" description="Basic and acidic residues" evidence="2">
    <location>
        <begin position="68"/>
        <end position="85"/>
    </location>
</feature>
<evidence type="ECO:0000313" key="3">
    <source>
        <dbReference type="EMBL" id="KAK0613969.1"/>
    </source>
</evidence>
<feature type="region of interest" description="Disordered" evidence="2">
    <location>
        <begin position="136"/>
        <end position="164"/>
    </location>
</feature>
<feature type="compositionally biased region" description="Polar residues" evidence="2">
    <location>
        <begin position="481"/>
        <end position="492"/>
    </location>
</feature>
<feature type="region of interest" description="Disordered" evidence="2">
    <location>
        <begin position="442"/>
        <end position="494"/>
    </location>
</feature>
<feature type="compositionally biased region" description="Low complexity" evidence="2">
    <location>
        <begin position="375"/>
        <end position="386"/>
    </location>
</feature>
<feature type="compositionally biased region" description="Low complexity" evidence="2">
    <location>
        <begin position="461"/>
        <end position="480"/>
    </location>
</feature>
<dbReference type="InterPro" id="IPR002110">
    <property type="entry name" value="Ankyrin_rpt"/>
</dbReference>
<dbReference type="SMART" id="SM00248">
    <property type="entry name" value="ANK"/>
    <property type="match status" value="2"/>
</dbReference>
<sequence length="657" mass="72879">MDSPTSAAAKDSPGGSRIGRPPQWTVSRSRKLARLYVYTTLSIEKIIKALEDDIFRPRKNSAQKTVHKMLDNDPRYLRPESRAEMDQRIASLRDSPLRLRKRRKKPSRPKFVSDCSTDFARQISSLLRDFTISSTSDLDDSLSNSRRPSAATSEPPEQADQPAETAFEAFPEPAYAVPGDFLTAHTRNCADFPGQDHGSGKCWCSIAEATSAVENSWLLPTGELNPRARLILSDPSDHNTSLRDPFGNTALHLFASRECYRDELFAMVLTGPTARTMTNTASQTFLHVLHLDWFTDDLSHLNQLLAFLRDTSPSLFHAADIYGRTFFHHAASLLRDPSPLTPFLPPSTLPPQRDAFNFTPLSPSTPYIPPRRPSSRASSSSSSYPRITPPPPSTSESAFLAYHARLIQTIQSAYTTPLIQDSAGRNALHCLAEAILHQQAMDMHRSSATSTSRPSKRKLDLLLPSRPSTSSTPPLVTSSSNAETPSTETETPLQPRLRHLLAILQPASPSYRVLLTNQYSCLGETPLHAFITHIPDSADDKAKTLLTLLAALLRYGARMEARNRDGETALLVAAKLGRKVALGMLLEQGANVHVRDVHGRGVLEVVDVACRGAKGDVALYARLEACRGLLTGRRDWMIKRRGGVVEEWRRRREEEEE</sequence>
<feature type="region of interest" description="Disordered" evidence="2">
    <location>
        <begin position="1"/>
        <end position="24"/>
    </location>
</feature>
<evidence type="ECO:0008006" key="5">
    <source>
        <dbReference type="Google" id="ProtNLM"/>
    </source>
</evidence>
<reference evidence="3" key="1">
    <citation type="submission" date="2023-06" db="EMBL/GenBank/DDBJ databases">
        <title>Genome-scale phylogeny and comparative genomics of the fungal order Sordariales.</title>
        <authorList>
            <consortium name="Lawrence Berkeley National Laboratory"/>
            <person name="Hensen N."/>
            <person name="Bonometti L."/>
            <person name="Westerberg I."/>
            <person name="Brannstrom I.O."/>
            <person name="Guillou S."/>
            <person name="Cros-Aarteil S."/>
            <person name="Calhoun S."/>
            <person name="Haridas S."/>
            <person name="Kuo A."/>
            <person name="Mondo S."/>
            <person name="Pangilinan J."/>
            <person name="Riley R."/>
            <person name="Labutti K."/>
            <person name="Andreopoulos B."/>
            <person name="Lipzen A."/>
            <person name="Chen C."/>
            <person name="Yanf M."/>
            <person name="Daum C."/>
            <person name="Ng V."/>
            <person name="Clum A."/>
            <person name="Steindorff A."/>
            <person name="Ohm R."/>
            <person name="Martin F."/>
            <person name="Silar P."/>
            <person name="Natvig D."/>
            <person name="Lalanne C."/>
            <person name="Gautier V."/>
            <person name="Ament-Velasquez S.L."/>
            <person name="Kruys A."/>
            <person name="Hutchinson M.I."/>
            <person name="Powell A.J."/>
            <person name="Barry K."/>
            <person name="Miller A.N."/>
            <person name="Grigoriev I.V."/>
            <person name="Debuchy R."/>
            <person name="Gladieux P."/>
            <person name="Thoren M.H."/>
            <person name="Johannesson H."/>
        </authorList>
    </citation>
    <scope>NUCLEOTIDE SEQUENCE</scope>
    <source>
        <strain evidence="3">CBS 606.72</strain>
    </source>
</reference>
<keyword evidence="4" id="KW-1185">Reference proteome</keyword>
<feature type="compositionally biased region" description="Low complexity" evidence="2">
    <location>
        <begin position="136"/>
        <end position="149"/>
    </location>
</feature>
<dbReference type="PROSITE" id="PS50297">
    <property type="entry name" value="ANK_REP_REGION"/>
    <property type="match status" value="1"/>
</dbReference>
<dbReference type="InterPro" id="IPR036770">
    <property type="entry name" value="Ankyrin_rpt-contain_sf"/>
</dbReference>
<dbReference type="PANTHER" id="PTHR24118:SF100">
    <property type="entry name" value="FYVE-TYPE DOMAIN-CONTAINING PROTEIN"/>
    <property type="match status" value="1"/>
</dbReference>
<evidence type="ECO:0000313" key="4">
    <source>
        <dbReference type="Proteomes" id="UP001175000"/>
    </source>
</evidence>
<comment type="caution">
    <text evidence="3">The sequence shown here is derived from an EMBL/GenBank/DDBJ whole genome shotgun (WGS) entry which is preliminary data.</text>
</comment>
<dbReference type="Gene3D" id="1.25.40.20">
    <property type="entry name" value="Ankyrin repeat-containing domain"/>
    <property type="match status" value="1"/>
</dbReference>
<evidence type="ECO:0000256" key="1">
    <source>
        <dbReference type="PROSITE-ProRule" id="PRU00023"/>
    </source>
</evidence>
<dbReference type="PROSITE" id="PS50088">
    <property type="entry name" value="ANK_REPEAT"/>
    <property type="match status" value="1"/>
</dbReference>
<organism evidence="3 4">
    <name type="scientific">Immersiella caudata</name>
    <dbReference type="NCBI Taxonomy" id="314043"/>
    <lineage>
        <taxon>Eukaryota</taxon>
        <taxon>Fungi</taxon>
        <taxon>Dikarya</taxon>
        <taxon>Ascomycota</taxon>
        <taxon>Pezizomycotina</taxon>
        <taxon>Sordariomycetes</taxon>
        <taxon>Sordariomycetidae</taxon>
        <taxon>Sordariales</taxon>
        <taxon>Lasiosphaeriaceae</taxon>
        <taxon>Immersiella</taxon>
    </lineage>
</organism>
<keyword evidence="1" id="KW-0040">ANK repeat</keyword>
<dbReference type="Proteomes" id="UP001175000">
    <property type="component" value="Unassembled WGS sequence"/>
</dbReference>
<feature type="region of interest" description="Disordered" evidence="2">
    <location>
        <begin position="354"/>
        <end position="395"/>
    </location>
</feature>
<name>A0AA40BUD0_9PEZI</name>
<dbReference type="AlphaFoldDB" id="A0AA40BUD0"/>
<dbReference type="EMBL" id="JAULSU010000006">
    <property type="protein sequence ID" value="KAK0613969.1"/>
    <property type="molecule type" value="Genomic_DNA"/>
</dbReference>